<evidence type="ECO:0000313" key="3">
    <source>
        <dbReference type="Proteomes" id="UP001139971"/>
    </source>
</evidence>
<accession>A0A9X3YPY3</accession>
<evidence type="ECO:0000313" key="2">
    <source>
        <dbReference type="EMBL" id="MDC8016239.1"/>
    </source>
</evidence>
<evidence type="ECO:0000256" key="1">
    <source>
        <dbReference type="SAM" id="SignalP"/>
    </source>
</evidence>
<name>A0A9X3YPY3_9GAMM</name>
<sequence>MNAVLVGARRLSARWLLCACLLAAPALARAEFLFVDGFDAGPAPVVRVLRDDRVATIEMDYNADNPWGQFWTMSGSPKDDAGFLVSWWPQTANALDAARAMSGNDSGGMCLNPDHLIAPKLAPIPSDLPPGYKWLVTANRRVQLQPLANNAAYVVRVQRVNALGEVTSLPTQINFNGGDPARVDALRSSLTYFDDFNLPLGAADEKLWNNATVTSTDPRFNLFFINDQFHAHTLNGTRVDNTGDKSQTSQRFRKKMRVESGVRRRVVFDMDGPLSPRSVWYLDLNPVSTDTTAHASFFDEDGAAGLPAGVLRVRAQFQTLSVSLIDMQGASHQVATVDMENAGRQVVTNVRRFFDMRVGTDGVQIFVDGKSLIDAPFAPGAFATGDYELLWVGFGYNTPKDAVPYYLVHWDNFGFDGPTVDARTVHNYVTRIEGTDYQKSQRWNNTFPTFRINIPDDLRPVTANATAEAWLVYTYQMGDYSGLNVLPTDYVKVNGAGQFPLPQPVNNSVPYTASLVQWGMPHTARIKLGNLVQGGGSPLLVGNNTFQFFVDNAGLLNAHVEVLYPPGSAPAYTPPSALHHFPLHAELPRIGPPARLQRIGDTDVGEPQHLSANPPTRITVGGTVPLNVEVGNASWAGWAPQLMHMPVVSGEVWSAGGTAGIATVEVFIRPTGGVAPGTRLALIETARHVPAPQGRYGLQFDSAAFPNGDYDLFVQATTPSGLKSVPSYGDEVHVFDAAALSGAYYPIPIRIQN</sequence>
<dbReference type="AlphaFoldDB" id="A0A9X3YPY3"/>
<dbReference type="RefSeq" id="WP_263542482.1">
    <property type="nucleotide sequence ID" value="NZ_JAOVZO020000023.1"/>
</dbReference>
<comment type="caution">
    <text evidence="2">The sequence shown here is derived from an EMBL/GenBank/DDBJ whole genome shotgun (WGS) entry which is preliminary data.</text>
</comment>
<dbReference type="Proteomes" id="UP001139971">
    <property type="component" value="Unassembled WGS sequence"/>
</dbReference>
<protein>
    <submittedName>
        <fullName evidence="2">Uncharacterized protein</fullName>
    </submittedName>
</protein>
<proteinExistence type="predicted"/>
<gene>
    <name evidence="2" type="ORF">OD750_027240</name>
</gene>
<feature type="chain" id="PRO_5040761000" evidence="1">
    <location>
        <begin position="31"/>
        <end position="753"/>
    </location>
</feature>
<feature type="signal peptide" evidence="1">
    <location>
        <begin position="1"/>
        <end position="30"/>
    </location>
</feature>
<dbReference type="EMBL" id="JAOVZO020000023">
    <property type="protein sequence ID" value="MDC8016239.1"/>
    <property type="molecule type" value="Genomic_DNA"/>
</dbReference>
<keyword evidence="1" id="KW-0732">Signal</keyword>
<organism evidence="2 3">
    <name type="scientific">Tahibacter soli</name>
    <dbReference type="NCBI Taxonomy" id="2983605"/>
    <lineage>
        <taxon>Bacteria</taxon>
        <taxon>Pseudomonadati</taxon>
        <taxon>Pseudomonadota</taxon>
        <taxon>Gammaproteobacteria</taxon>
        <taxon>Lysobacterales</taxon>
        <taxon>Rhodanobacteraceae</taxon>
        <taxon>Tahibacter</taxon>
    </lineage>
</organism>
<reference evidence="2" key="1">
    <citation type="submission" date="2023-02" db="EMBL/GenBank/DDBJ databases">
        <title>Tahibacter soli sp. nov. isolated from soil.</title>
        <authorList>
            <person name="Baek J.H."/>
            <person name="Lee J.K."/>
            <person name="Choi D.G."/>
            <person name="Jeon C.O."/>
        </authorList>
    </citation>
    <scope>NUCLEOTIDE SEQUENCE</scope>
    <source>
        <strain evidence="2">BL</strain>
    </source>
</reference>
<keyword evidence="3" id="KW-1185">Reference proteome</keyword>